<dbReference type="EMBL" id="LBHC01000001">
    <property type="protein sequence ID" value="KLE32803.1"/>
    <property type="molecule type" value="Genomic_DNA"/>
</dbReference>
<dbReference type="OrthoDB" id="7427292at2"/>
<dbReference type="AlphaFoldDB" id="A0A0G9MTZ7"/>
<dbReference type="STRING" id="502682.BMF35_a1791"/>
<keyword evidence="2" id="KW-1185">Reference proteome</keyword>
<organism evidence="1 2">
    <name type="scientific">Aurantiacibacter gangjinensis</name>
    <dbReference type="NCBI Taxonomy" id="502682"/>
    <lineage>
        <taxon>Bacteria</taxon>
        <taxon>Pseudomonadati</taxon>
        <taxon>Pseudomonadota</taxon>
        <taxon>Alphaproteobacteria</taxon>
        <taxon>Sphingomonadales</taxon>
        <taxon>Erythrobacteraceae</taxon>
        <taxon>Aurantiacibacter</taxon>
    </lineage>
</organism>
<reference evidence="1 2" key="1">
    <citation type="submission" date="2015-04" db="EMBL/GenBank/DDBJ databases">
        <title>The draft genome sequence of Erythrobacr gangjinensis K7-2.</title>
        <authorList>
            <person name="Zhuang L."/>
            <person name="Liu Y."/>
            <person name="Shao Z."/>
        </authorList>
    </citation>
    <scope>NUCLEOTIDE SEQUENCE [LARGE SCALE GENOMIC DNA]</scope>
    <source>
        <strain evidence="1 2">K7-2</strain>
    </source>
</reference>
<gene>
    <name evidence="1" type="ORF">AAW01_01855</name>
</gene>
<sequence length="244" mass="25889">MSSASLLFADGARPRAADIRQLAQSANGLAVSLDTSEEGGQEEGWLELLASGLAFDVTGLEPQKPDSLPELAYRYGIDGSLDPSRLQAVTVVPGPHLSAGGDMIPVVRTLATIVSQLAGLDGVEAVAWHPARSLCDVGYFRSGVRRWIEGGPFPGLGLTSLAADENGGLTTVGLTQLIGQELRLHPDIATEPVEAAKLSVRLINWLVEYGRLQENQMLTGPSGEALMLEPVENFGIVEVWRGSH</sequence>
<dbReference type="Proteomes" id="UP000053070">
    <property type="component" value="Unassembled WGS sequence"/>
</dbReference>
<protein>
    <submittedName>
        <fullName evidence="1">Uncharacterized protein</fullName>
    </submittedName>
</protein>
<comment type="caution">
    <text evidence="1">The sequence shown here is derived from an EMBL/GenBank/DDBJ whole genome shotgun (WGS) entry which is preliminary data.</text>
</comment>
<name>A0A0G9MTZ7_9SPHN</name>
<dbReference type="PATRIC" id="fig|502682.8.peg.379"/>
<evidence type="ECO:0000313" key="2">
    <source>
        <dbReference type="Proteomes" id="UP000053070"/>
    </source>
</evidence>
<dbReference type="RefSeq" id="WP_047005652.1">
    <property type="nucleotide sequence ID" value="NZ_CP018097.1"/>
</dbReference>
<accession>A0A0G9MTZ7</accession>
<dbReference type="KEGG" id="egn:BMF35_a1791"/>
<proteinExistence type="predicted"/>
<evidence type="ECO:0000313" key="1">
    <source>
        <dbReference type="EMBL" id="KLE32803.1"/>
    </source>
</evidence>